<dbReference type="STRING" id="1437425.CSEC_0281"/>
<sequence>MKQLILFIAVGSVSFLTADQYPGQSGGHYDQTGRYHCAGCTGSDAFYQDLSGHPGTYQDGNQNNYSQQNLSGANLGNPNQPYYQGSNPNLQNSYGPNTPSYVQQNRNMPSNPNRSYSNDAYGRPIQNPGYFQNQGSSYDQSFETARSTQPTDREIEQEIRDDLSPGWFSKGFESVTFQVLNGNVTLRGTVETNEDKDDIEDSVKDIDGVKNVNNQIIVTGKKSSRLNTRGNPYAANEALSSKTTLTDRSKYAQDFAATDADRILNAKIRDRLKNGWFTKGYEALIIKTSNGVVTIIGAVDNDKDIPKVTDEIKKVEGVKKVNAQLSVKNR</sequence>
<dbReference type="InterPro" id="IPR007055">
    <property type="entry name" value="BON_dom"/>
</dbReference>
<protein>
    <submittedName>
        <fullName evidence="3">Conserved putative secreted protein</fullName>
    </submittedName>
</protein>
<accession>A0A090CZZ5</accession>
<dbReference type="AlphaFoldDB" id="A0A090CZZ5"/>
<evidence type="ECO:0000256" key="1">
    <source>
        <dbReference type="SAM" id="MobiDB-lite"/>
    </source>
</evidence>
<feature type="compositionally biased region" description="Polar residues" evidence="1">
    <location>
        <begin position="58"/>
        <end position="116"/>
    </location>
</feature>
<dbReference type="PANTHER" id="PTHR34606:SF15">
    <property type="entry name" value="BON DOMAIN-CONTAINING PROTEIN"/>
    <property type="match status" value="1"/>
</dbReference>
<gene>
    <name evidence="3" type="ORF">CSEC_0281</name>
</gene>
<evidence type="ECO:0000259" key="2">
    <source>
        <dbReference type="PROSITE" id="PS50914"/>
    </source>
</evidence>
<proteinExistence type="predicted"/>
<comment type="caution">
    <text evidence="3">The sequence shown here is derived from an EMBL/GenBank/DDBJ whole genome shotgun (WGS) entry which is preliminary data.</text>
</comment>
<dbReference type="EMBL" id="CCEJ010000001">
    <property type="protein sequence ID" value="CDR33120.1"/>
    <property type="molecule type" value="Genomic_DNA"/>
</dbReference>
<dbReference type="Pfam" id="PF04972">
    <property type="entry name" value="BON"/>
    <property type="match status" value="2"/>
</dbReference>
<evidence type="ECO:0000313" key="4">
    <source>
        <dbReference type="Proteomes" id="UP000031552"/>
    </source>
</evidence>
<dbReference type="InterPro" id="IPR051686">
    <property type="entry name" value="Lipoprotein_DolP"/>
</dbReference>
<organism evidence="3 4">
    <name type="scientific">Candidatus Criblamydia sequanensis CRIB-18</name>
    <dbReference type="NCBI Taxonomy" id="1437425"/>
    <lineage>
        <taxon>Bacteria</taxon>
        <taxon>Pseudomonadati</taxon>
        <taxon>Chlamydiota</taxon>
        <taxon>Chlamydiia</taxon>
        <taxon>Parachlamydiales</taxon>
        <taxon>Candidatus Criblamydiaceae</taxon>
        <taxon>Candidatus Criblamydia</taxon>
    </lineage>
</organism>
<dbReference type="PANTHER" id="PTHR34606">
    <property type="entry name" value="BON DOMAIN-CONTAINING PROTEIN"/>
    <property type="match status" value="1"/>
</dbReference>
<name>A0A090CZZ5_9BACT</name>
<dbReference type="OrthoDB" id="21721at2"/>
<evidence type="ECO:0000313" key="3">
    <source>
        <dbReference type="EMBL" id="CDR33120.1"/>
    </source>
</evidence>
<feature type="domain" description="BON" evidence="2">
    <location>
        <begin position="151"/>
        <end position="220"/>
    </location>
</feature>
<dbReference type="Gene3D" id="3.30.1340.30">
    <property type="match status" value="2"/>
</dbReference>
<dbReference type="eggNOG" id="COG2823">
    <property type="taxonomic scope" value="Bacteria"/>
</dbReference>
<dbReference type="Proteomes" id="UP000031552">
    <property type="component" value="Unassembled WGS sequence"/>
</dbReference>
<dbReference type="PROSITE" id="PS50914">
    <property type="entry name" value="BON"/>
    <property type="match status" value="2"/>
</dbReference>
<keyword evidence="4" id="KW-1185">Reference proteome</keyword>
<feature type="region of interest" description="Disordered" evidence="1">
    <location>
        <begin position="51"/>
        <end position="116"/>
    </location>
</feature>
<feature type="domain" description="BON" evidence="2">
    <location>
        <begin position="260"/>
        <end position="329"/>
    </location>
</feature>
<dbReference type="RefSeq" id="WP_041016608.1">
    <property type="nucleotide sequence ID" value="NZ_CCEJ010000001.1"/>
</dbReference>
<reference evidence="3" key="2">
    <citation type="submission" date="2014-09" db="EMBL/GenBank/DDBJ databases">
        <title>Criblamydia sequanensis harbors a mega-plasmid encoding arsenite resistance.</title>
        <authorList>
            <person name="Bertelli C."/>
            <person name="Goesmann A."/>
            <person name="Greub G."/>
        </authorList>
    </citation>
    <scope>NUCLEOTIDE SEQUENCE [LARGE SCALE GENOMIC DNA]</scope>
    <source>
        <strain evidence="3">CRIB-18</strain>
    </source>
</reference>
<reference evidence="3" key="1">
    <citation type="submission" date="2013-12" db="EMBL/GenBank/DDBJ databases">
        <authorList>
            <person name="Linke B."/>
        </authorList>
    </citation>
    <scope>NUCLEOTIDE SEQUENCE [LARGE SCALE GENOMIC DNA]</scope>
    <source>
        <strain evidence="3">CRIB-18</strain>
    </source>
</reference>